<dbReference type="SMART" id="SM00856">
    <property type="entry name" value="PMEI"/>
    <property type="match status" value="1"/>
</dbReference>
<dbReference type="InterPro" id="IPR034086">
    <property type="entry name" value="PMEI_plant"/>
</dbReference>
<comment type="caution">
    <text evidence="6">The sequence shown here is derived from an EMBL/GenBank/DDBJ whole genome shotgun (WGS) entry which is preliminary data.</text>
</comment>
<sequence>MAYYFSLRVSLISCLLLTFLLFSESTFALKVLDVNIICKEVENTLFCSKFLNSKPGGAKGADLVSLGNYTIEVVFGNITNTIKLIKSLIAHSGNDPKAQSHYKECLALIGGESGSFGDIIDTQKHFEARDYYGVSTSASSVIANIEYCISGEDPEDPPYPDKSNLPRYARFIEQVVDIILVISNFLKQE</sequence>
<dbReference type="PANTHER" id="PTHR36710:SF20">
    <property type="entry name" value="PECTINESTERASE INHIBITOR DOMAIN PROTEIN"/>
    <property type="match status" value="1"/>
</dbReference>
<dbReference type="AlphaFoldDB" id="A0AAV1XS76"/>
<accession>A0AAV1XS76</accession>
<protein>
    <recommendedName>
        <fullName evidence="5">Pectinesterase inhibitor domain-containing protein</fullName>
    </recommendedName>
</protein>
<dbReference type="InterPro" id="IPR052421">
    <property type="entry name" value="PCW_Enzyme_Inhibitor"/>
</dbReference>
<evidence type="ECO:0000313" key="6">
    <source>
        <dbReference type="EMBL" id="CAL0323698.1"/>
    </source>
</evidence>
<organism evidence="6 7">
    <name type="scientific">Lupinus luteus</name>
    <name type="common">European yellow lupine</name>
    <dbReference type="NCBI Taxonomy" id="3873"/>
    <lineage>
        <taxon>Eukaryota</taxon>
        <taxon>Viridiplantae</taxon>
        <taxon>Streptophyta</taxon>
        <taxon>Embryophyta</taxon>
        <taxon>Tracheophyta</taxon>
        <taxon>Spermatophyta</taxon>
        <taxon>Magnoliopsida</taxon>
        <taxon>eudicotyledons</taxon>
        <taxon>Gunneridae</taxon>
        <taxon>Pentapetalae</taxon>
        <taxon>rosids</taxon>
        <taxon>fabids</taxon>
        <taxon>Fabales</taxon>
        <taxon>Fabaceae</taxon>
        <taxon>Papilionoideae</taxon>
        <taxon>50 kb inversion clade</taxon>
        <taxon>genistoids sensu lato</taxon>
        <taxon>core genistoids</taxon>
        <taxon>Genisteae</taxon>
        <taxon>Lupinus</taxon>
    </lineage>
</organism>
<dbReference type="EMBL" id="CAXHTB010000017">
    <property type="protein sequence ID" value="CAL0323698.1"/>
    <property type="molecule type" value="Genomic_DNA"/>
</dbReference>
<feature type="domain" description="Pectinesterase inhibitor" evidence="5">
    <location>
        <begin position="29"/>
        <end position="182"/>
    </location>
</feature>
<evidence type="ECO:0000256" key="1">
    <source>
        <dbReference type="ARBA" id="ARBA00022729"/>
    </source>
</evidence>
<reference evidence="6 7" key="1">
    <citation type="submission" date="2024-03" db="EMBL/GenBank/DDBJ databases">
        <authorList>
            <person name="Martinez-Hernandez J."/>
        </authorList>
    </citation>
    <scope>NUCLEOTIDE SEQUENCE [LARGE SCALE GENOMIC DNA]</scope>
</reference>
<dbReference type="InterPro" id="IPR006501">
    <property type="entry name" value="Pectinesterase_inhib_dom"/>
</dbReference>
<dbReference type="SUPFAM" id="SSF101148">
    <property type="entry name" value="Plant invertase/pectin methylesterase inhibitor"/>
    <property type="match status" value="1"/>
</dbReference>
<keyword evidence="1 4" id="KW-0732">Signal</keyword>
<name>A0AAV1XS76_LUPLU</name>
<dbReference type="InterPro" id="IPR035513">
    <property type="entry name" value="Invertase/methylesterase_inhib"/>
</dbReference>
<evidence type="ECO:0000313" key="7">
    <source>
        <dbReference type="Proteomes" id="UP001497480"/>
    </source>
</evidence>
<proteinExistence type="inferred from homology"/>
<dbReference type="CDD" id="cd15797">
    <property type="entry name" value="PMEI"/>
    <property type="match status" value="1"/>
</dbReference>
<evidence type="ECO:0000259" key="5">
    <source>
        <dbReference type="SMART" id="SM00856"/>
    </source>
</evidence>
<evidence type="ECO:0000256" key="4">
    <source>
        <dbReference type="SAM" id="SignalP"/>
    </source>
</evidence>
<feature type="chain" id="PRO_5043539158" description="Pectinesterase inhibitor domain-containing protein" evidence="4">
    <location>
        <begin position="29"/>
        <end position="189"/>
    </location>
</feature>
<comment type="similarity">
    <text evidence="3">Belongs to the PMEI family.</text>
</comment>
<keyword evidence="2" id="KW-1015">Disulfide bond</keyword>
<dbReference type="NCBIfam" id="TIGR01614">
    <property type="entry name" value="PME_inhib"/>
    <property type="match status" value="1"/>
</dbReference>
<evidence type="ECO:0000256" key="3">
    <source>
        <dbReference type="ARBA" id="ARBA00038471"/>
    </source>
</evidence>
<gene>
    <name evidence="6" type="ORF">LLUT_LOCUS24758</name>
</gene>
<dbReference type="Proteomes" id="UP001497480">
    <property type="component" value="Unassembled WGS sequence"/>
</dbReference>
<dbReference type="Gene3D" id="1.20.140.40">
    <property type="entry name" value="Invertase/pectin methylesterase inhibitor family protein"/>
    <property type="match status" value="1"/>
</dbReference>
<dbReference type="GO" id="GO:0046910">
    <property type="term" value="F:pectinesterase inhibitor activity"/>
    <property type="evidence" value="ECO:0007669"/>
    <property type="project" value="InterPro"/>
</dbReference>
<dbReference type="PANTHER" id="PTHR36710">
    <property type="entry name" value="PECTINESTERASE INHIBITOR-LIKE"/>
    <property type="match status" value="1"/>
</dbReference>
<keyword evidence="7" id="KW-1185">Reference proteome</keyword>
<dbReference type="Pfam" id="PF04043">
    <property type="entry name" value="PMEI"/>
    <property type="match status" value="1"/>
</dbReference>
<feature type="signal peptide" evidence="4">
    <location>
        <begin position="1"/>
        <end position="28"/>
    </location>
</feature>
<evidence type="ECO:0000256" key="2">
    <source>
        <dbReference type="ARBA" id="ARBA00023157"/>
    </source>
</evidence>